<evidence type="ECO:0000256" key="9">
    <source>
        <dbReference type="HAMAP-Rule" id="MF_01200"/>
    </source>
</evidence>
<keyword evidence="6 9" id="KW-0456">Lyase</keyword>
<feature type="binding site" evidence="9">
    <location>
        <begin position="66"/>
        <end position="75"/>
    </location>
    <ligand>
        <name>substrate</name>
    </ligand>
</feature>
<evidence type="ECO:0000256" key="7">
    <source>
        <dbReference type="ARBA" id="ARBA00049157"/>
    </source>
</evidence>
<dbReference type="EC" id="4.1.1.23" evidence="9"/>
<dbReference type="EMBL" id="SJZB01000050">
    <property type="protein sequence ID" value="TCJ11733.1"/>
    <property type="molecule type" value="Genomic_DNA"/>
</dbReference>
<dbReference type="InterPro" id="IPR011060">
    <property type="entry name" value="RibuloseP-bd_barrel"/>
</dbReference>
<evidence type="ECO:0000313" key="14">
    <source>
        <dbReference type="EMBL" id="TCJ11733.1"/>
    </source>
</evidence>
<dbReference type="InterPro" id="IPR001754">
    <property type="entry name" value="OMPdeCOase_dom"/>
</dbReference>
<sequence>MSNGQPAADPRVIVALDFPAAEPALALVARLTPAECKLKVGKELFVRAGPALLEKLAAAGFQVFLDLKFHDIPNTVAQACAAAADLGVWMVNVHASGGLKMMQAAREAVARAAQPPKLIAVTVLTSMAAEDLRQIGLDVEPAVQVERLARLTRQAGLDGVVCSAQEAGLLRGAIGPDFLLVTPGIRPAGSATGDQSRILTPAKAIAAGADYLVVGRPITQAADPLAALHSINDEIISHKGIQA</sequence>
<keyword evidence="4 9" id="KW-0210">Decarboxylase</keyword>
<evidence type="ECO:0000256" key="8">
    <source>
        <dbReference type="ARBA" id="ARBA00061012"/>
    </source>
</evidence>
<dbReference type="HAMAP" id="MF_01200_B">
    <property type="entry name" value="OMPdecase_type1_B"/>
    <property type="match status" value="1"/>
</dbReference>
<organism evidence="14 15">
    <name type="scientific">Parasulfuritortus cantonensis</name>
    <dbReference type="NCBI Taxonomy" id="2528202"/>
    <lineage>
        <taxon>Bacteria</taxon>
        <taxon>Pseudomonadati</taxon>
        <taxon>Pseudomonadota</taxon>
        <taxon>Betaproteobacteria</taxon>
        <taxon>Nitrosomonadales</taxon>
        <taxon>Thiobacillaceae</taxon>
        <taxon>Parasulfuritortus</taxon>
    </lineage>
</organism>
<comment type="caution">
    <text evidence="14">The sequence shown here is derived from an EMBL/GenBank/DDBJ whole genome shotgun (WGS) entry which is preliminary data.</text>
</comment>
<dbReference type="SMART" id="SM00934">
    <property type="entry name" value="OMPdecase"/>
    <property type="match status" value="1"/>
</dbReference>
<dbReference type="GO" id="GO:0006207">
    <property type="term" value="P:'de novo' pyrimidine nucleobase biosynthetic process"/>
    <property type="evidence" value="ECO:0007669"/>
    <property type="project" value="InterPro"/>
</dbReference>
<name>A0A4R1B7G6_9PROT</name>
<comment type="catalytic activity">
    <reaction evidence="7 9 12">
        <text>orotidine 5'-phosphate + H(+) = UMP + CO2</text>
        <dbReference type="Rhea" id="RHEA:11596"/>
        <dbReference type="ChEBI" id="CHEBI:15378"/>
        <dbReference type="ChEBI" id="CHEBI:16526"/>
        <dbReference type="ChEBI" id="CHEBI:57538"/>
        <dbReference type="ChEBI" id="CHEBI:57865"/>
        <dbReference type="EC" id="4.1.1.23"/>
    </reaction>
</comment>
<feature type="binding site" evidence="9 11">
    <location>
        <position position="125"/>
    </location>
    <ligand>
        <name>substrate</name>
    </ligand>
</feature>
<feature type="binding site" evidence="9 11">
    <location>
        <position position="216"/>
    </location>
    <ligand>
        <name>substrate</name>
    </ligand>
</feature>
<evidence type="ECO:0000256" key="10">
    <source>
        <dbReference type="PIRSR" id="PIRSR614732-1"/>
    </source>
</evidence>
<evidence type="ECO:0000259" key="13">
    <source>
        <dbReference type="SMART" id="SM00934"/>
    </source>
</evidence>
<feature type="binding site" evidence="9 11">
    <location>
        <position position="215"/>
    </location>
    <ligand>
        <name>substrate</name>
    </ligand>
</feature>
<dbReference type="Proteomes" id="UP000295443">
    <property type="component" value="Unassembled WGS sequence"/>
</dbReference>
<dbReference type="SUPFAM" id="SSF51366">
    <property type="entry name" value="Ribulose-phoshate binding barrel"/>
    <property type="match status" value="1"/>
</dbReference>
<dbReference type="GO" id="GO:0005829">
    <property type="term" value="C:cytosol"/>
    <property type="evidence" value="ECO:0007669"/>
    <property type="project" value="TreeGrafter"/>
</dbReference>
<proteinExistence type="inferred from homology"/>
<keyword evidence="15" id="KW-1185">Reference proteome</keyword>
<dbReference type="InterPro" id="IPR018089">
    <property type="entry name" value="OMPdecase_AS"/>
</dbReference>
<dbReference type="GO" id="GO:0044205">
    <property type="term" value="P:'de novo' UMP biosynthetic process"/>
    <property type="evidence" value="ECO:0007669"/>
    <property type="project" value="UniProtKB-UniRule"/>
</dbReference>
<feature type="active site" description="Proton donor" evidence="9">
    <location>
        <position position="68"/>
    </location>
</feature>
<dbReference type="RefSeq" id="WP_131448836.1">
    <property type="nucleotide sequence ID" value="NZ_SJZB01000050.1"/>
</dbReference>
<evidence type="ECO:0000256" key="11">
    <source>
        <dbReference type="PIRSR" id="PIRSR614732-2"/>
    </source>
</evidence>
<dbReference type="AlphaFoldDB" id="A0A4R1B7G6"/>
<dbReference type="CDD" id="cd04725">
    <property type="entry name" value="OMP_decarboxylase_like"/>
    <property type="match status" value="1"/>
</dbReference>
<dbReference type="InterPro" id="IPR014732">
    <property type="entry name" value="OMPdecase"/>
</dbReference>
<dbReference type="NCBIfam" id="NF001273">
    <property type="entry name" value="PRK00230.1"/>
    <property type="match status" value="1"/>
</dbReference>
<dbReference type="InterPro" id="IPR013785">
    <property type="entry name" value="Aldolase_TIM"/>
</dbReference>
<dbReference type="PROSITE" id="PS00156">
    <property type="entry name" value="OMPDECASE"/>
    <property type="match status" value="1"/>
</dbReference>
<evidence type="ECO:0000256" key="6">
    <source>
        <dbReference type="ARBA" id="ARBA00023239"/>
    </source>
</evidence>
<dbReference type="FunFam" id="3.20.20.70:FF:000015">
    <property type="entry name" value="Orotidine 5'-phosphate decarboxylase"/>
    <property type="match status" value="1"/>
</dbReference>
<gene>
    <name evidence="9" type="primary">pyrF</name>
    <name evidence="14" type="ORF">EZJ19_14545</name>
</gene>
<dbReference type="NCBIfam" id="TIGR01740">
    <property type="entry name" value="pyrF"/>
    <property type="match status" value="1"/>
</dbReference>
<feature type="binding site" evidence="9 11">
    <location>
        <position position="195"/>
    </location>
    <ligand>
        <name>substrate</name>
    </ligand>
</feature>
<protein>
    <recommendedName>
        <fullName evidence="9">Orotidine 5'-phosphate decarboxylase</fullName>
        <ecNumber evidence="9">4.1.1.23</ecNumber>
    </recommendedName>
    <alternativeName>
        <fullName evidence="9">OMP decarboxylase</fullName>
        <shortName evidence="9">OMPDCase</shortName>
        <shortName evidence="9">OMPdecase</shortName>
    </alternativeName>
</protein>
<dbReference type="Pfam" id="PF00215">
    <property type="entry name" value="OMPdecase"/>
    <property type="match status" value="1"/>
</dbReference>
<dbReference type="InterPro" id="IPR047596">
    <property type="entry name" value="OMPdecase_bac"/>
</dbReference>
<feature type="active site" description="For OMPdecase activity" evidence="10">
    <location>
        <position position="71"/>
    </location>
</feature>
<dbReference type="GO" id="GO:0004590">
    <property type="term" value="F:orotidine-5'-phosphate decarboxylase activity"/>
    <property type="evidence" value="ECO:0007669"/>
    <property type="project" value="UniProtKB-UniRule"/>
</dbReference>
<dbReference type="PANTHER" id="PTHR32119">
    <property type="entry name" value="OROTIDINE 5'-PHOSPHATE DECARBOXYLASE"/>
    <property type="match status" value="1"/>
</dbReference>
<evidence type="ECO:0000256" key="5">
    <source>
        <dbReference type="ARBA" id="ARBA00022975"/>
    </source>
</evidence>
<accession>A0A4R1B7G6</accession>
<reference evidence="14 15" key="1">
    <citation type="submission" date="2019-03" db="EMBL/GenBank/DDBJ databases">
        <title>Genome sequence of Thiobacillaceae bacterium LSR1, a sulfur-oxidizing bacterium isolated from freshwater sediment.</title>
        <authorList>
            <person name="Li S."/>
        </authorList>
    </citation>
    <scope>NUCLEOTIDE SEQUENCE [LARGE SCALE GENOMIC DNA]</scope>
    <source>
        <strain evidence="14 15">LSR1</strain>
    </source>
</reference>
<feature type="domain" description="Orotidine 5'-phosphate decarboxylase" evidence="13">
    <location>
        <begin position="11"/>
        <end position="231"/>
    </location>
</feature>
<keyword evidence="5 9" id="KW-0665">Pyrimidine biosynthesis</keyword>
<comment type="subunit">
    <text evidence="3 9">Homodimer.</text>
</comment>
<evidence type="ECO:0000256" key="4">
    <source>
        <dbReference type="ARBA" id="ARBA00022793"/>
    </source>
</evidence>
<evidence type="ECO:0000256" key="3">
    <source>
        <dbReference type="ARBA" id="ARBA00011738"/>
    </source>
</evidence>
<evidence type="ECO:0000256" key="1">
    <source>
        <dbReference type="ARBA" id="ARBA00002356"/>
    </source>
</evidence>
<feature type="active site" description="For OMPdecase activity" evidence="10">
    <location>
        <position position="66"/>
    </location>
</feature>
<dbReference type="OrthoDB" id="9806203at2"/>
<feature type="binding site" evidence="9 11">
    <location>
        <position position="186"/>
    </location>
    <ligand>
        <name>substrate</name>
    </ligand>
</feature>
<feature type="binding site" evidence="9 11">
    <location>
        <position position="39"/>
    </location>
    <ligand>
        <name>substrate</name>
    </ligand>
</feature>
<dbReference type="Gene3D" id="3.20.20.70">
    <property type="entry name" value="Aldolase class I"/>
    <property type="match status" value="1"/>
</dbReference>
<dbReference type="PANTHER" id="PTHR32119:SF2">
    <property type="entry name" value="OROTIDINE 5'-PHOSPHATE DECARBOXYLASE"/>
    <property type="match status" value="1"/>
</dbReference>
<dbReference type="UniPathway" id="UPA00070">
    <property type="reaction ID" value="UER00120"/>
</dbReference>
<comment type="function">
    <text evidence="1 9">Catalyzes the decarboxylation of orotidine 5'-monophosphate (OMP) to uridine 5'-monophosphate (UMP).</text>
</comment>
<evidence type="ECO:0000313" key="15">
    <source>
        <dbReference type="Proteomes" id="UP000295443"/>
    </source>
</evidence>
<feature type="active site" description="For OMPdecase activity" evidence="10">
    <location>
        <position position="68"/>
    </location>
</feature>
<evidence type="ECO:0000256" key="12">
    <source>
        <dbReference type="RuleBase" id="RU000512"/>
    </source>
</evidence>
<feature type="binding site" evidence="9 11">
    <location>
        <position position="17"/>
    </location>
    <ligand>
        <name>substrate</name>
    </ligand>
</feature>
<comment type="pathway">
    <text evidence="2 9 12">Pyrimidine metabolism; UMP biosynthesis via de novo pathway; UMP from orotate: step 2/2.</text>
</comment>
<evidence type="ECO:0000256" key="2">
    <source>
        <dbReference type="ARBA" id="ARBA00004861"/>
    </source>
</evidence>
<comment type="similarity">
    <text evidence="8 9">Belongs to the OMP decarboxylase family. Type 1 subfamily.</text>
</comment>